<dbReference type="InterPro" id="IPR036291">
    <property type="entry name" value="NAD(P)-bd_dom_sf"/>
</dbReference>
<name>A0AAD1FRJ9_9FLAO</name>
<comment type="similarity">
    <text evidence="1">Belongs to the short-chain dehydrogenases/reductases (SDR) family.</text>
</comment>
<dbReference type="Pfam" id="PF13561">
    <property type="entry name" value="adh_short_C2"/>
    <property type="match status" value="1"/>
</dbReference>
<dbReference type="NCBIfam" id="NF005559">
    <property type="entry name" value="PRK07231.1"/>
    <property type="match status" value="1"/>
</dbReference>
<dbReference type="EMBL" id="AP014610">
    <property type="protein sequence ID" value="BBA18023.1"/>
    <property type="molecule type" value="Genomic_DNA"/>
</dbReference>
<evidence type="ECO:0000256" key="2">
    <source>
        <dbReference type="ARBA" id="ARBA00023002"/>
    </source>
</evidence>
<dbReference type="CDD" id="cd05333">
    <property type="entry name" value="BKR_SDR_c"/>
    <property type="match status" value="1"/>
</dbReference>
<dbReference type="RefSeq" id="WP_110548519.1">
    <property type="nucleotide sequence ID" value="NZ_AP014610.1"/>
</dbReference>
<dbReference type="EC" id="1.1.1.100" evidence="3"/>
<organism evidence="3 4">
    <name type="scientific">Blattabacterium punctulatus CPU2</name>
    <dbReference type="NCBI Taxonomy" id="1457032"/>
    <lineage>
        <taxon>Bacteria</taxon>
        <taxon>Pseudomonadati</taxon>
        <taxon>Bacteroidota</taxon>
        <taxon>Flavobacteriia</taxon>
        <taxon>Flavobacteriales</taxon>
        <taxon>Blattabacteriaceae</taxon>
        <taxon>Blattabacterium</taxon>
    </lineage>
</organism>
<dbReference type="PANTHER" id="PTHR42760">
    <property type="entry name" value="SHORT-CHAIN DEHYDROGENASES/REDUCTASES FAMILY MEMBER"/>
    <property type="match status" value="1"/>
</dbReference>
<dbReference type="InterPro" id="IPR002347">
    <property type="entry name" value="SDR_fam"/>
</dbReference>
<dbReference type="PRINTS" id="PR00080">
    <property type="entry name" value="SDRFAMILY"/>
</dbReference>
<dbReference type="GeneID" id="66556521"/>
<dbReference type="Gene3D" id="3.40.50.720">
    <property type="entry name" value="NAD(P)-binding Rossmann-like Domain"/>
    <property type="match status" value="1"/>
</dbReference>
<evidence type="ECO:0000313" key="4">
    <source>
        <dbReference type="Proteomes" id="UP000262607"/>
    </source>
</evidence>
<dbReference type="PRINTS" id="PR00081">
    <property type="entry name" value="GDHRDH"/>
</dbReference>
<proteinExistence type="inferred from homology"/>
<reference evidence="3 4" key="1">
    <citation type="submission" date="2014-06" db="EMBL/GenBank/DDBJ databases">
        <title>Genome sequence of the intracellular symbiont Blattabacterium cuenoti, strain CPU2 from the wood feeding cockroach Cryptocercus punctulatus.</title>
        <authorList>
            <person name="Kinjo Y."/>
            <person name="Ohkuma M."/>
            <person name="Tokuda G."/>
        </authorList>
    </citation>
    <scope>NUCLEOTIDE SEQUENCE [LARGE SCALE GENOMIC DNA]</scope>
    <source>
        <strain evidence="3 4">CPU2</strain>
    </source>
</reference>
<dbReference type="PANTHER" id="PTHR42760:SF133">
    <property type="entry name" value="3-OXOACYL-[ACYL-CARRIER-PROTEIN] REDUCTASE"/>
    <property type="match status" value="1"/>
</dbReference>
<evidence type="ECO:0000256" key="1">
    <source>
        <dbReference type="ARBA" id="ARBA00006484"/>
    </source>
</evidence>
<dbReference type="GO" id="GO:0004316">
    <property type="term" value="F:3-oxoacyl-[acyl-carrier-protein] reductase (NADPH) activity"/>
    <property type="evidence" value="ECO:0007669"/>
    <property type="project" value="UniProtKB-EC"/>
</dbReference>
<dbReference type="AlphaFoldDB" id="A0AAD1FRJ9"/>
<dbReference type="InterPro" id="IPR020904">
    <property type="entry name" value="Sc_DH/Rdtase_CS"/>
</dbReference>
<dbReference type="Proteomes" id="UP000262607">
    <property type="component" value="Chromosome"/>
</dbReference>
<dbReference type="GO" id="GO:0006633">
    <property type="term" value="P:fatty acid biosynthetic process"/>
    <property type="evidence" value="ECO:0007669"/>
    <property type="project" value="TreeGrafter"/>
</dbReference>
<dbReference type="FunFam" id="3.40.50.720:FF:000173">
    <property type="entry name" value="3-oxoacyl-[acyl-carrier protein] reductase"/>
    <property type="match status" value="1"/>
</dbReference>
<dbReference type="PROSITE" id="PS00061">
    <property type="entry name" value="ADH_SHORT"/>
    <property type="match status" value="1"/>
</dbReference>
<keyword evidence="2 3" id="KW-0560">Oxidoreductase</keyword>
<gene>
    <name evidence="3" type="primary">fabG</name>
    <name evidence="3" type="ORF">CPU2_547</name>
</gene>
<sequence>MKLLNGKIAIVTGGSGDIGKSIVKTFVKHGAQVIFTFFSSKKNAKKLADELGNSVVSYEIDLKNLNSSKELVKKVIEKFGVIDILVNNAGIIKDNFLFRMSETDWDQVIRTNIYSIFNLTKYVIFPMIKQKNGSIINMSSIIGITGNSGQSNYSASKAGIIGFTKSIAKELGKKNIRCNVIAPGYISTKMNLHIQSKIKENWINKISLKRAGIPQDVANCSLFLASDLSNYITGSVFNVNGGMI</sequence>
<accession>A0AAD1FRJ9</accession>
<protein>
    <submittedName>
        <fullName evidence="3">3-oxoacyl-ACP reductase</fullName>
        <ecNumber evidence="3">1.1.1.100</ecNumber>
    </submittedName>
</protein>
<dbReference type="SUPFAM" id="SSF51735">
    <property type="entry name" value="NAD(P)-binding Rossmann-fold domains"/>
    <property type="match status" value="1"/>
</dbReference>
<dbReference type="GO" id="GO:0048038">
    <property type="term" value="F:quinone binding"/>
    <property type="evidence" value="ECO:0007669"/>
    <property type="project" value="TreeGrafter"/>
</dbReference>
<evidence type="ECO:0000313" key="3">
    <source>
        <dbReference type="EMBL" id="BBA18023.1"/>
    </source>
</evidence>
<dbReference type="NCBIfam" id="NF009466">
    <property type="entry name" value="PRK12826.1-2"/>
    <property type="match status" value="1"/>
</dbReference>